<dbReference type="InterPro" id="IPR050987">
    <property type="entry name" value="AtrR-like"/>
</dbReference>
<feature type="compositionally biased region" description="Low complexity" evidence="3">
    <location>
        <begin position="140"/>
        <end position="155"/>
    </location>
</feature>
<feature type="region of interest" description="Disordered" evidence="3">
    <location>
        <begin position="719"/>
        <end position="768"/>
    </location>
</feature>
<dbReference type="GO" id="GO:0003677">
    <property type="term" value="F:DNA binding"/>
    <property type="evidence" value="ECO:0007669"/>
    <property type="project" value="InterPro"/>
</dbReference>
<protein>
    <recommendedName>
        <fullName evidence="4">Zn(2)-C6 fungal-type domain-containing protein</fullName>
    </recommendedName>
</protein>
<name>A0A9P4IZQ9_9PEZI</name>
<gene>
    <name evidence="5" type="ORF">K461DRAFT_268814</name>
</gene>
<dbReference type="InterPro" id="IPR036864">
    <property type="entry name" value="Zn2-C6_fun-type_DNA-bd_sf"/>
</dbReference>
<dbReference type="PANTHER" id="PTHR46910:SF4">
    <property type="entry name" value="ZN(2)-C6 FUNGAL-TYPE DOMAIN-CONTAINING PROTEIN"/>
    <property type="match status" value="1"/>
</dbReference>
<feature type="region of interest" description="Disordered" evidence="3">
    <location>
        <begin position="854"/>
        <end position="892"/>
    </location>
</feature>
<feature type="region of interest" description="Disordered" evidence="3">
    <location>
        <begin position="785"/>
        <end position="806"/>
    </location>
</feature>
<dbReference type="GO" id="GO:0006351">
    <property type="term" value="P:DNA-templated transcription"/>
    <property type="evidence" value="ECO:0007669"/>
    <property type="project" value="InterPro"/>
</dbReference>
<dbReference type="Gene3D" id="4.10.240.10">
    <property type="entry name" value="Zn(2)-C6 fungal-type DNA-binding domain"/>
    <property type="match status" value="1"/>
</dbReference>
<feature type="domain" description="Zn(2)-C6 fungal-type" evidence="4">
    <location>
        <begin position="50"/>
        <end position="80"/>
    </location>
</feature>
<dbReference type="InterPro" id="IPR001138">
    <property type="entry name" value="Zn2Cys6_DnaBD"/>
</dbReference>
<keyword evidence="1" id="KW-0479">Metal-binding</keyword>
<dbReference type="Pfam" id="PF04082">
    <property type="entry name" value="Fungal_trans"/>
    <property type="match status" value="1"/>
</dbReference>
<dbReference type="PANTHER" id="PTHR46910">
    <property type="entry name" value="TRANSCRIPTION FACTOR PDR1"/>
    <property type="match status" value="1"/>
</dbReference>
<evidence type="ECO:0000313" key="6">
    <source>
        <dbReference type="Proteomes" id="UP000799439"/>
    </source>
</evidence>
<dbReference type="InterPro" id="IPR007219">
    <property type="entry name" value="XnlR_reg_dom"/>
</dbReference>
<evidence type="ECO:0000313" key="5">
    <source>
        <dbReference type="EMBL" id="KAF2151671.1"/>
    </source>
</evidence>
<dbReference type="EMBL" id="ML996087">
    <property type="protein sequence ID" value="KAF2151671.1"/>
    <property type="molecule type" value="Genomic_DNA"/>
</dbReference>
<reference evidence="5" key="1">
    <citation type="journal article" date="2020" name="Stud. Mycol.">
        <title>101 Dothideomycetes genomes: a test case for predicting lifestyles and emergence of pathogens.</title>
        <authorList>
            <person name="Haridas S."/>
            <person name="Albert R."/>
            <person name="Binder M."/>
            <person name="Bloem J."/>
            <person name="Labutti K."/>
            <person name="Salamov A."/>
            <person name="Andreopoulos B."/>
            <person name="Baker S."/>
            <person name="Barry K."/>
            <person name="Bills G."/>
            <person name="Bluhm B."/>
            <person name="Cannon C."/>
            <person name="Castanera R."/>
            <person name="Culley D."/>
            <person name="Daum C."/>
            <person name="Ezra D."/>
            <person name="Gonzalez J."/>
            <person name="Henrissat B."/>
            <person name="Kuo A."/>
            <person name="Liang C."/>
            <person name="Lipzen A."/>
            <person name="Lutzoni F."/>
            <person name="Magnuson J."/>
            <person name="Mondo S."/>
            <person name="Nolan M."/>
            <person name="Ohm R."/>
            <person name="Pangilinan J."/>
            <person name="Park H.-J."/>
            <person name="Ramirez L."/>
            <person name="Alfaro M."/>
            <person name="Sun H."/>
            <person name="Tritt A."/>
            <person name="Yoshinaga Y."/>
            <person name="Zwiers L.-H."/>
            <person name="Turgeon B."/>
            <person name="Goodwin S."/>
            <person name="Spatafora J."/>
            <person name="Crous P."/>
            <person name="Grigoriev I."/>
        </authorList>
    </citation>
    <scope>NUCLEOTIDE SEQUENCE</scope>
    <source>
        <strain evidence="5">CBS 260.36</strain>
    </source>
</reference>
<accession>A0A9P4IZQ9</accession>
<dbReference type="SUPFAM" id="SSF57701">
    <property type="entry name" value="Zn2/Cys6 DNA-binding domain"/>
    <property type="match status" value="1"/>
</dbReference>
<proteinExistence type="predicted"/>
<keyword evidence="6" id="KW-1185">Reference proteome</keyword>
<dbReference type="SMART" id="SM00906">
    <property type="entry name" value="Fungal_trans"/>
    <property type="match status" value="1"/>
</dbReference>
<dbReference type="Pfam" id="PF00172">
    <property type="entry name" value="Zn_clus"/>
    <property type="match status" value="1"/>
</dbReference>
<sequence length="913" mass="101121">MPTPKRPIEADPTASLDINPHLGKVHRADSADFSGAVKKKLSGASRTGQACDRCKIRKIRCDARPGGCSPCAQNNAECKTTDRITGRATSRGHVETVESDNVGLRRYIDDLRRQLQEHGIEPRPGPTFPSGGIAPVGEDSNSAASDTATSPASTSLPRPDDPHSLANILNPAPDHLTNRTGSSVLPEYNPHSIGDNYLGVSSANEWPCPASGTLHSLFGMHLDLNDYVCSEDEEFAQPTTYESFFKYAYDERRTEPPPLPPYQQTRVMCEFWFKLGGSWLPVLHKPDFLAMVDKVYNDPGFKMSDQESVQFHCLVAVLLFQLNVRTRAGTPFKWSDHFRYAVSFWPALIRNSDLPTIQAMVMIMVVLRNFQRPGAYWVISSKVMTKVVEAGFHRSVRAWESESVTLTKQEVEMRKRIFWSVLQCHASLAIRLGRPMLVRLDDFDVELPDIINDNLPEEEQLPEHRKCSFLTGVTFFKLLIIQMQMYGQLFTIRPPRLNYEESQKRLDKQMDYWVSSIPSHLTGTGQTTMEDKAFALYLEFGHQGTRLMLHHPSFLRKPDDGLMKNNLDVCLDASSKLLGIAQALKALKMIDATWHNTTYYLNAIFTTLFAHSYRKDHLTAADLKALKKDMESWLDIVAEIGSLLGSGKRLPLALRAIMSTVILDVTKYLAAKSANSSNSTPVPAKATNPSPIPNANNINIKLETKSTNDAAPIFNASHLHPPDGNINHSQPVTPFSTTQPHPPYPTFSYPDPTPQVPTYSEPLYTDTYPDEMKTSISALAHSALATHQQQSPYPQPQQPPFYYANNTATPYTQPSNTAWRAFADNMSSSINHFPDGAGGVAQHWPATALMSLQMGEGKSPSPQQGQGQQGGISPGGRGQQGQGQGQIFTYDGMPQGVLSWGAQMGGEFGEGMG</sequence>
<evidence type="ECO:0000256" key="2">
    <source>
        <dbReference type="ARBA" id="ARBA00023242"/>
    </source>
</evidence>
<feature type="region of interest" description="Disordered" evidence="3">
    <location>
        <begin position="118"/>
        <end position="183"/>
    </location>
</feature>
<dbReference type="GO" id="GO:0008270">
    <property type="term" value="F:zinc ion binding"/>
    <property type="evidence" value="ECO:0007669"/>
    <property type="project" value="InterPro"/>
</dbReference>
<keyword evidence="2" id="KW-0539">Nucleus</keyword>
<feature type="compositionally biased region" description="Polar residues" evidence="3">
    <location>
        <begin position="726"/>
        <end position="739"/>
    </location>
</feature>
<dbReference type="OrthoDB" id="4456959at2759"/>
<evidence type="ECO:0000256" key="3">
    <source>
        <dbReference type="SAM" id="MobiDB-lite"/>
    </source>
</evidence>
<feature type="region of interest" description="Disordered" evidence="3">
    <location>
        <begin position="1"/>
        <end position="22"/>
    </location>
</feature>
<dbReference type="GO" id="GO:0000981">
    <property type="term" value="F:DNA-binding transcription factor activity, RNA polymerase II-specific"/>
    <property type="evidence" value="ECO:0007669"/>
    <property type="project" value="InterPro"/>
</dbReference>
<evidence type="ECO:0000259" key="4">
    <source>
        <dbReference type="PROSITE" id="PS50048"/>
    </source>
</evidence>
<dbReference type="PROSITE" id="PS50048">
    <property type="entry name" value="ZN2_CY6_FUNGAL_2"/>
    <property type="match status" value="1"/>
</dbReference>
<comment type="caution">
    <text evidence="5">The sequence shown here is derived from an EMBL/GenBank/DDBJ whole genome shotgun (WGS) entry which is preliminary data.</text>
</comment>
<dbReference type="CDD" id="cd00067">
    <property type="entry name" value="GAL4"/>
    <property type="match status" value="1"/>
</dbReference>
<organism evidence="5 6">
    <name type="scientific">Myriangium duriaei CBS 260.36</name>
    <dbReference type="NCBI Taxonomy" id="1168546"/>
    <lineage>
        <taxon>Eukaryota</taxon>
        <taxon>Fungi</taxon>
        <taxon>Dikarya</taxon>
        <taxon>Ascomycota</taxon>
        <taxon>Pezizomycotina</taxon>
        <taxon>Dothideomycetes</taxon>
        <taxon>Dothideomycetidae</taxon>
        <taxon>Myriangiales</taxon>
        <taxon>Myriangiaceae</taxon>
        <taxon>Myriangium</taxon>
    </lineage>
</organism>
<dbReference type="CDD" id="cd12148">
    <property type="entry name" value="fungal_TF_MHR"/>
    <property type="match status" value="1"/>
</dbReference>
<dbReference type="PROSITE" id="PS00463">
    <property type="entry name" value="ZN2_CY6_FUNGAL_1"/>
    <property type="match status" value="1"/>
</dbReference>
<evidence type="ECO:0000256" key="1">
    <source>
        <dbReference type="ARBA" id="ARBA00022723"/>
    </source>
</evidence>
<dbReference type="SMART" id="SM00066">
    <property type="entry name" value="GAL4"/>
    <property type="match status" value="1"/>
</dbReference>
<feature type="compositionally biased region" description="Gly residues" evidence="3">
    <location>
        <begin position="867"/>
        <end position="884"/>
    </location>
</feature>
<dbReference type="Proteomes" id="UP000799439">
    <property type="component" value="Unassembled WGS sequence"/>
</dbReference>
<dbReference type="AlphaFoldDB" id="A0A9P4IZQ9"/>
<feature type="compositionally biased region" description="Pro residues" evidence="3">
    <location>
        <begin position="740"/>
        <end position="755"/>
    </location>
</feature>